<dbReference type="RefSeq" id="WP_015102672.1">
    <property type="nucleotide sequence ID" value="NC_019673.1"/>
</dbReference>
<evidence type="ECO:0000313" key="1">
    <source>
        <dbReference type="EMBL" id="CCH32560.1"/>
    </source>
</evidence>
<proteinExistence type="predicted"/>
<gene>
    <name evidence="1" type="ordered locus">BN6_52960</name>
</gene>
<dbReference type="PATRIC" id="fig|1179773.3.peg.5330"/>
<dbReference type="BioCyc" id="SESP1179773:BN6_RS25600-MONOMER"/>
<dbReference type="STRING" id="1179773.BN6_52960"/>
<dbReference type="KEGG" id="sesp:BN6_52960"/>
<accession>K0JXF8</accession>
<protein>
    <submittedName>
        <fullName evidence="1">Uncharacterized protein</fullName>
    </submittedName>
</protein>
<dbReference type="Proteomes" id="UP000006281">
    <property type="component" value="Chromosome"/>
</dbReference>
<reference evidence="1 2" key="1">
    <citation type="journal article" date="2012" name="BMC Genomics">
        <title>Complete genome sequence of Saccharothrix espanaensis DSM 44229T and comparison to the other completely sequenced Pseudonocardiaceae.</title>
        <authorList>
            <person name="Strobel T."/>
            <person name="Al-Dilaimi A."/>
            <person name="Blom J."/>
            <person name="Gessner A."/>
            <person name="Kalinowski J."/>
            <person name="Luzhetska M."/>
            <person name="Puhler A."/>
            <person name="Szczepanowski R."/>
            <person name="Bechthold A."/>
            <person name="Ruckert C."/>
        </authorList>
    </citation>
    <scope>NUCLEOTIDE SEQUENCE [LARGE SCALE GENOMIC DNA]</scope>
    <source>
        <strain evidence="2">ATCC 51144 / DSM 44229 / JCM 9112 / NBRC 15066 / NRRL 15764</strain>
    </source>
</reference>
<keyword evidence="2" id="KW-1185">Reference proteome</keyword>
<dbReference type="AlphaFoldDB" id="K0JXF8"/>
<organism evidence="1 2">
    <name type="scientific">Saccharothrix espanaensis (strain ATCC 51144 / DSM 44229 / JCM 9112 / NBRC 15066 / NRRL 15764)</name>
    <dbReference type="NCBI Taxonomy" id="1179773"/>
    <lineage>
        <taxon>Bacteria</taxon>
        <taxon>Bacillati</taxon>
        <taxon>Actinomycetota</taxon>
        <taxon>Actinomycetes</taxon>
        <taxon>Pseudonocardiales</taxon>
        <taxon>Pseudonocardiaceae</taxon>
        <taxon>Saccharothrix</taxon>
    </lineage>
</organism>
<dbReference type="HOGENOM" id="CLU_1011531_0_0_11"/>
<dbReference type="EMBL" id="HE804045">
    <property type="protein sequence ID" value="CCH32560.1"/>
    <property type="molecule type" value="Genomic_DNA"/>
</dbReference>
<evidence type="ECO:0000313" key="2">
    <source>
        <dbReference type="Proteomes" id="UP000006281"/>
    </source>
</evidence>
<name>K0JXF8_SACES</name>
<sequence>MSWDLLAASASEASARPRRLDRRFTYLVEGGPVDLFAVWELPDGSRSRRQFVARCPEFSAVPPPASTGEGQLWAVPLPGARLRELHDPAFPGWAGALGPALDRALQAMSDRARPAHPPRHSEPLRPGALASGRSALCARRPLWLRAGGRFRVNGGDVVTAGRDAVLLAVGDWIRAEDDCVLNFRTTEDVLRAGGLTDVIGGHLTRLAGAAVDEAGADDERLLAALAERRRAHRSAIAATARRALGELGLGPRTGPVDQSGGEPRDVLRAVTGWRR</sequence>